<dbReference type="Gene3D" id="3.10.105.10">
    <property type="entry name" value="Dipeptide-binding Protein, Domain 3"/>
    <property type="match status" value="1"/>
</dbReference>
<proteinExistence type="predicted"/>
<dbReference type="EMBL" id="JAPFPW010000001">
    <property type="protein sequence ID" value="MCW7752505.1"/>
    <property type="molecule type" value="Genomic_DNA"/>
</dbReference>
<keyword evidence="1" id="KW-0732">Signal</keyword>
<dbReference type="InterPro" id="IPR000914">
    <property type="entry name" value="SBP_5_dom"/>
</dbReference>
<dbReference type="PANTHER" id="PTHR30290">
    <property type="entry name" value="PERIPLASMIC BINDING COMPONENT OF ABC TRANSPORTER"/>
    <property type="match status" value="1"/>
</dbReference>
<dbReference type="PANTHER" id="PTHR30290:SF64">
    <property type="entry name" value="ABC TRANSPORTER PERIPLASMIC BINDING PROTEIN"/>
    <property type="match status" value="1"/>
</dbReference>
<sequence>MREWRTRSRVFFLFLWLALWAGAWADDGSRHALSLGDSPMYGPDFSHFAYANPKAPKGGTLRMEALGSFDSFHPFILRGMAASGLSLLFDTLMTSSEDEPFAMYPLLADSVTLAKDGSWVRFSLHPEARFHDGSPVRASDVAFSFRKLVSEGRPHYAKYYRDVTGVVVEDERRIRFDFRASDNPELPLILGQFPVLSEKDWEGVDFGRSGFRVPLGSGPYKLESHVPGRRVVYVRDPDYWGRDLPVNRGQYNFDEVSYEYFRDATVSLEAFKAGYYDLRQEYTARIWATQYTGAPFRDGRIVKKERKHRLPAGMQGFAMNTRRPLFQDARVRKALHLAFDFEWSNRALFYDQYTRSDSYFSNSDMEASGWPSEGELRYLKPLKEFLPEKVFGTVPLPPGSDGTGFMRGHLLHAAALLEEAGYTLQGGQLQTPEGTPFRFEILLSNPAFERVMLPYVQHLRRLGIHARVRVVDPSQYIHRMRRFDFDMTVAVFPQSLYPGNEQQDFWSCKAADTPGSRNVAGICDPAVDALVQAIATAPDRDTLVDACRSLDRVLRHGYYVVPNWHTSFFRLAYRSHIAMPYEYPPYGLGLWTWWDRNAGS</sequence>
<dbReference type="InterPro" id="IPR039424">
    <property type="entry name" value="SBP_5"/>
</dbReference>
<evidence type="ECO:0000256" key="1">
    <source>
        <dbReference type="ARBA" id="ARBA00022729"/>
    </source>
</evidence>
<dbReference type="Gene3D" id="3.40.190.10">
    <property type="entry name" value="Periplasmic binding protein-like II"/>
    <property type="match status" value="1"/>
</dbReference>
<dbReference type="SUPFAM" id="SSF53850">
    <property type="entry name" value="Periplasmic binding protein-like II"/>
    <property type="match status" value="1"/>
</dbReference>
<evidence type="ECO:0000313" key="4">
    <source>
        <dbReference type="Proteomes" id="UP001209681"/>
    </source>
</evidence>
<organism evidence="3 4">
    <name type="scientific">Desulfobotulus pelophilus</name>
    <dbReference type="NCBI Taxonomy" id="2823377"/>
    <lineage>
        <taxon>Bacteria</taxon>
        <taxon>Pseudomonadati</taxon>
        <taxon>Thermodesulfobacteriota</taxon>
        <taxon>Desulfobacteria</taxon>
        <taxon>Desulfobacterales</taxon>
        <taxon>Desulfobacteraceae</taxon>
        <taxon>Desulfobotulus</taxon>
    </lineage>
</organism>
<dbReference type="CDD" id="cd08497">
    <property type="entry name" value="MbnE-like"/>
    <property type="match status" value="1"/>
</dbReference>
<comment type="caution">
    <text evidence="3">The sequence shown here is derived from an EMBL/GenBank/DDBJ whole genome shotgun (WGS) entry which is preliminary data.</text>
</comment>
<dbReference type="PIRSF" id="PIRSF002741">
    <property type="entry name" value="MppA"/>
    <property type="match status" value="1"/>
</dbReference>
<dbReference type="Proteomes" id="UP001209681">
    <property type="component" value="Unassembled WGS sequence"/>
</dbReference>
<protein>
    <submittedName>
        <fullName evidence="3">Extracellular solute-binding protein</fullName>
    </submittedName>
</protein>
<dbReference type="InterPro" id="IPR030678">
    <property type="entry name" value="Peptide/Ni-bd"/>
</dbReference>
<evidence type="ECO:0000259" key="2">
    <source>
        <dbReference type="Pfam" id="PF00496"/>
    </source>
</evidence>
<dbReference type="Pfam" id="PF00496">
    <property type="entry name" value="SBP_bac_5"/>
    <property type="match status" value="1"/>
</dbReference>
<dbReference type="RefSeq" id="WP_265423372.1">
    <property type="nucleotide sequence ID" value="NZ_JAPFPW010000001.1"/>
</dbReference>
<name>A0ABT3N4Y0_9BACT</name>
<accession>A0ABT3N4Y0</accession>
<gene>
    <name evidence="3" type="ORF">OOT00_00735</name>
</gene>
<feature type="domain" description="Solute-binding protein family 5" evidence="2">
    <location>
        <begin position="103"/>
        <end position="498"/>
    </location>
</feature>
<evidence type="ECO:0000313" key="3">
    <source>
        <dbReference type="EMBL" id="MCW7752505.1"/>
    </source>
</evidence>
<keyword evidence="4" id="KW-1185">Reference proteome</keyword>
<reference evidence="3 4" key="1">
    <citation type="submission" date="2022-11" db="EMBL/GenBank/DDBJ databases">
        <title>Desulfobotulus tamanensis H1 sp. nov. - anaerobic, alkaliphilic, sulphate reducing bacterium isolated from terrestrial mud volcano.</title>
        <authorList>
            <person name="Frolova A."/>
            <person name="Merkel A.Y."/>
            <person name="Slobodkin A.I."/>
        </authorList>
    </citation>
    <scope>NUCLEOTIDE SEQUENCE [LARGE SCALE GENOMIC DNA]</scope>
    <source>
        <strain evidence="3 4">H1</strain>
    </source>
</reference>